<dbReference type="EMBL" id="JAGQHS010000002">
    <property type="protein sequence ID" value="MCA9754336.1"/>
    <property type="molecule type" value="Genomic_DNA"/>
</dbReference>
<feature type="transmembrane region" description="Helical" evidence="2">
    <location>
        <begin position="35"/>
        <end position="60"/>
    </location>
</feature>
<feature type="region of interest" description="Disordered" evidence="1">
    <location>
        <begin position="231"/>
        <end position="252"/>
    </location>
</feature>
<evidence type="ECO:0000313" key="3">
    <source>
        <dbReference type="EMBL" id="MCA9754336.1"/>
    </source>
</evidence>
<protein>
    <submittedName>
        <fullName evidence="3">Uncharacterized protein</fullName>
    </submittedName>
</protein>
<evidence type="ECO:0000313" key="4">
    <source>
        <dbReference type="Proteomes" id="UP000739538"/>
    </source>
</evidence>
<proteinExistence type="predicted"/>
<keyword evidence="2" id="KW-1133">Transmembrane helix</keyword>
<keyword evidence="2" id="KW-0472">Membrane</keyword>
<evidence type="ECO:0000256" key="1">
    <source>
        <dbReference type="SAM" id="MobiDB-lite"/>
    </source>
</evidence>
<feature type="region of interest" description="Disordered" evidence="1">
    <location>
        <begin position="132"/>
        <end position="152"/>
    </location>
</feature>
<evidence type="ECO:0000256" key="2">
    <source>
        <dbReference type="SAM" id="Phobius"/>
    </source>
</evidence>
<organism evidence="3 4">
    <name type="scientific">Eiseniibacteriota bacterium</name>
    <dbReference type="NCBI Taxonomy" id="2212470"/>
    <lineage>
        <taxon>Bacteria</taxon>
        <taxon>Candidatus Eiseniibacteriota</taxon>
    </lineage>
</organism>
<sequence>MNRPSRAREAHLVRYVTPLSSCVARGRVIRDTRSFGVASLLLWAGFVGLALALVSGSAWAQPGAQQQNPDDRPDPAPADTTRYPTLFDRIRLHPELSARFDVNRSATTFGQSVDIRRHFGPTLLTSDWGVSVQSNSKQNDRRSVSGDGTTRVARHGVGLGGWKFGTEFGMDRRSVTTTYSRNVNNSTGFDLVGESGALGATVRDQFGLDEETIEWQMDGKFGAVHDENVNERRNRTDPSRIDTADSTSAGGTSWELNSDLGITPFDDWRLDIAGSLVRGDQDRDTVLRPTADSTFAQTGRNRDRDRALDVSAAWSPSKRNEIRIDADWSVSRNQYFSTTAKDQETTNGNKRNLGLSLTSEPFWGIKTNFRANTSTTSNWFTLAVSGASKEQTSYDGTMSFTFGRPFGWLEGIEASIEGNTGSTTTSYQDVTAGFVEDVVYIKGLLSRSWNRGTTATLSATGDLSQKYYEQPESGPLQDQDRLKQRIDFGLTYQLAPKVETLLMVNWAKSSTVNIVSERAAANVDETSISARGQYVWTVWRDTKITQDVVVSAISSTRPYNEAESSLRRTTQLKSDLESRLWTKARILFDHKFEFQDQGAFLVNRRTGLREFFKDTKVLNQEAEAEVQYKLLQWIDFYYRQRFYIRGSEKLVTGAVTKKRTTEIHWGGRVRHNIDEDFYVDIAFDRVSSTVEPSYWYGGAKVSRLF</sequence>
<dbReference type="Proteomes" id="UP000739538">
    <property type="component" value="Unassembled WGS sequence"/>
</dbReference>
<feature type="region of interest" description="Disordered" evidence="1">
    <location>
        <begin position="61"/>
        <end position="82"/>
    </location>
</feature>
<reference evidence="3" key="1">
    <citation type="submission" date="2020-04" db="EMBL/GenBank/DDBJ databases">
        <authorList>
            <person name="Zhang T."/>
        </authorList>
    </citation>
    <scope>NUCLEOTIDE SEQUENCE</scope>
    <source>
        <strain evidence="3">HKST-UBA02</strain>
    </source>
</reference>
<accession>A0A956N9P8</accession>
<reference evidence="3" key="2">
    <citation type="journal article" date="2021" name="Microbiome">
        <title>Successional dynamics and alternative stable states in a saline activated sludge microbial community over 9 years.</title>
        <authorList>
            <person name="Wang Y."/>
            <person name="Ye J."/>
            <person name="Ju F."/>
            <person name="Liu L."/>
            <person name="Boyd J.A."/>
            <person name="Deng Y."/>
            <person name="Parks D.H."/>
            <person name="Jiang X."/>
            <person name="Yin X."/>
            <person name="Woodcroft B.J."/>
            <person name="Tyson G.W."/>
            <person name="Hugenholtz P."/>
            <person name="Polz M.F."/>
            <person name="Zhang T."/>
        </authorList>
    </citation>
    <scope>NUCLEOTIDE SEQUENCE</scope>
    <source>
        <strain evidence="3">HKST-UBA02</strain>
    </source>
</reference>
<name>A0A956N9P8_UNCEI</name>
<gene>
    <name evidence="3" type="ORF">KDA27_00930</name>
</gene>
<dbReference type="AlphaFoldDB" id="A0A956N9P8"/>
<feature type="compositionally biased region" description="Basic and acidic residues" evidence="1">
    <location>
        <begin position="231"/>
        <end position="243"/>
    </location>
</feature>
<comment type="caution">
    <text evidence="3">The sequence shown here is derived from an EMBL/GenBank/DDBJ whole genome shotgun (WGS) entry which is preliminary data.</text>
</comment>
<keyword evidence="2" id="KW-0812">Transmembrane</keyword>